<dbReference type="Pfam" id="PF13193">
    <property type="entry name" value="AMP-binding_C"/>
    <property type="match status" value="1"/>
</dbReference>
<name>A0A1B6IK46_9HEMI</name>
<dbReference type="Gene3D" id="3.30.300.30">
    <property type="match status" value="1"/>
</dbReference>
<protein>
    <recommendedName>
        <fullName evidence="8">AMP-dependent synthetase/ligase domain-containing protein</fullName>
    </recommendedName>
</protein>
<reference evidence="7" key="1">
    <citation type="submission" date="2015-11" db="EMBL/GenBank/DDBJ databases">
        <title>De novo transcriptome assembly of four potential Pierce s Disease insect vectors from Arizona vineyards.</title>
        <authorList>
            <person name="Tassone E.E."/>
        </authorList>
    </citation>
    <scope>NUCLEOTIDE SEQUENCE</scope>
</reference>
<dbReference type="AlphaFoldDB" id="A0A1B6IK46"/>
<dbReference type="EMBL" id="GECU01020431">
    <property type="protein sequence ID" value="JAS87275.1"/>
    <property type="molecule type" value="Transcribed_RNA"/>
</dbReference>
<dbReference type="InterPro" id="IPR020845">
    <property type="entry name" value="AMP-binding_CS"/>
</dbReference>
<evidence type="ECO:0000256" key="2">
    <source>
        <dbReference type="ARBA" id="ARBA00006432"/>
    </source>
</evidence>
<evidence type="ECO:0000256" key="1">
    <source>
        <dbReference type="ARBA" id="ARBA00004275"/>
    </source>
</evidence>
<dbReference type="InterPro" id="IPR025110">
    <property type="entry name" value="AMP-bd_C"/>
</dbReference>
<dbReference type="Pfam" id="PF00501">
    <property type="entry name" value="AMP-binding"/>
    <property type="match status" value="1"/>
</dbReference>
<evidence type="ECO:0008006" key="8">
    <source>
        <dbReference type="Google" id="ProtNLM"/>
    </source>
</evidence>
<dbReference type="GO" id="GO:0005777">
    <property type="term" value="C:peroxisome"/>
    <property type="evidence" value="ECO:0007669"/>
    <property type="project" value="UniProtKB-SubCell"/>
</dbReference>
<feature type="domain" description="AMP-dependent synthetase/ligase" evidence="5">
    <location>
        <begin position="12"/>
        <end position="327"/>
    </location>
</feature>
<comment type="similarity">
    <text evidence="2">Belongs to the ATP-dependent AMP-binding enzyme family.</text>
</comment>
<evidence type="ECO:0000259" key="5">
    <source>
        <dbReference type="Pfam" id="PF00501"/>
    </source>
</evidence>
<dbReference type="SUPFAM" id="SSF56801">
    <property type="entry name" value="Acetyl-CoA synthetase-like"/>
    <property type="match status" value="1"/>
</dbReference>
<dbReference type="PANTHER" id="PTHR24096:SF149">
    <property type="entry name" value="AMP-BINDING DOMAIN-CONTAINING PROTEIN-RELATED"/>
    <property type="match status" value="1"/>
</dbReference>
<evidence type="ECO:0000256" key="4">
    <source>
        <dbReference type="ARBA" id="ARBA00023140"/>
    </source>
</evidence>
<proteinExistence type="inferred from homology"/>
<dbReference type="GO" id="GO:0016405">
    <property type="term" value="F:CoA-ligase activity"/>
    <property type="evidence" value="ECO:0007669"/>
    <property type="project" value="TreeGrafter"/>
</dbReference>
<dbReference type="InterPro" id="IPR045851">
    <property type="entry name" value="AMP-bd_C_sf"/>
</dbReference>
<evidence type="ECO:0000256" key="3">
    <source>
        <dbReference type="ARBA" id="ARBA00022598"/>
    </source>
</evidence>
<dbReference type="PANTHER" id="PTHR24096">
    <property type="entry name" value="LONG-CHAIN-FATTY-ACID--COA LIGASE"/>
    <property type="match status" value="1"/>
</dbReference>
<keyword evidence="4" id="KW-0576">Peroxisome</keyword>
<feature type="non-terminal residue" evidence="7">
    <location>
        <position position="1"/>
    </location>
</feature>
<comment type="subcellular location">
    <subcellularLocation>
        <location evidence="1">Peroxisome</location>
    </subcellularLocation>
</comment>
<evidence type="ECO:0000259" key="6">
    <source>
        <dbReference type="Pfam" id="PF13193"/>
    </source>
</evidence>
<organism evidence="7">
    <name type="scientific">Homalodisca liturata</name>
    <dbReference type="NCBI Taxonomy" id="320908"/>
    <lineage>
        <taxon>Eukaryota</taxon>
        <taxon>Metazoa</taxon>
        <taxon>Ecdysozoa</taxon>
        <taxon>Arthropoda</taxon>
        <taxon>Hexapoda</taxon>
        <taxon>Insecta</taxon>
        <taxon>Pterygota</taxon>
        <taxon>Neoptera</taxon>
        <taxon>Paraneoptera</taxon>
        <taxon>Hemiptera</taxon>
        <taxon>Auchenorrhyncha</taxon>
        <taxon>Membracoidea</taxon>
        <taxon>Cicadellidae</taxon>
        <taxon>Cicadellinae</taxon>
        <taxon>Proconiini</taxon>
        <taxon>Homalodisca</taxon>
    </lineage>
</organism>
<feature type="domain" description="AMP-binding enzyme C-terminal" evidence="6">
    <location>
        <begin position="378"/>
        <end position="454"/>
    </location>
</feature>
<evidence type="ECO:0000313" key="7">
    <source>
        <dbReference type="EMBL" id="JAS87275.1"/>
    </source>
</evidence>
<accession>A0A1B6IK46</accession>
<gene>
    <name evidence="7" type="ORF">g.28440</name>
</gene>
<dbReference type="Gene3D" id="3.40.50.12780">
    <property type="entry name" value="N-terminal domain of ligase-like"/>
    <property type="match status" value="1"/>
</dbReference>
<dbReference type="InterPro" id="IPR042099">
    <property type="entry name" value="ANL_N_sf"/>
</dbReference>
<keyword evidence="3" id="KW-0436">Ligase</keyword>
<sequence length="462" mass="50473">PADIPALCSPAGDYVVLCCDKSILSYSLLLGVMFTGATAVLCPHGKADIIHEMTKGHRVKAAFFHKKYSELVKASLKRMDTPPSLVAVIDSEDPQMNAIITSEEECVTYKVHHPEEHISIILFSSGTTGEPKGIQMSDTAITLMGVLFAPHVKTLFNASPFYWYTGVMTFISPILNSYTVVMSNATETIENVKLVQKYQADGWFLSIGAMIQCTHLENIESYDCSSIKEVYAGGEVMLKSVMEAFLAKVVGGPAMVQVMYGITEGGIMATTNSDDEALLETSLQPGLFLHLSPGVEMKILDDDRKPVAPGSLGEVWFKCPGMTPGYWSLPELNRQVFDKDGFFCSGDAGFCNHRGYLFHRGRVSDLITYKGVKVAPAEVEEVLMSHPSVLDAVVIGKAHSTDTQHVTAFVVRRPGSRATGEEIAAFVDNQVDDVRKLRGGVHFVESLPRIAVGKVIRKVLRT</sequence>
<dbReference type="PROSITE" id="PS00455">
    <property type="entry name" value="AMP_BINDING"/>
    <property type="match status" value="1"/>
</dbReference>
<dbReference type="InterPro" id="IPR000873">
    <property type="entry name" value="AMP-dep_synth/lig_dom"/>
</dbReference>